<evidence type="ECO:0000259" key="3">
    <source>
        <dbReference type="Pfam" id="PF03713"/>
    </source>
</evidence>
<feature type="region of interest" description="Disordered" evidence="1">
    <location>
        <begin position="24"/>
        <end position="56"/>
    </location>
</feature>
<evidence type="ECO:0000313" key="5">
    <source>
        <dbReference type="Proteomes" id="UP000244903"/>
    </source>
</evidence>
<dbReference type="Proteomes" id="UP000244903">
    <property type="component" value="Chromosome"/>
</dbReference>
<keyword evidence="2" id="KW-0732">Signal</keyword>
<evidence type="ECO:0000313" key="4">
    <source>
        <dbReference type="EMBL" id="AWH95968.1"/>
    </source>
</evidence>
<dbReference type="Pfam" id="PF03713">
    <property type="entry name" value="DUF305"/>
    <property type="match status" value="1"/>
</dbReference>
<feature type="compositionally biased region" description="Low complexity" evidence="1">
    <location>
        <begin position="30"/>
        <end position="49"/>
    </location>
</feature>
<evidence type="ECO:0000256" key="2">
    <source>
        <dbReference type="SAM" id="SignalP"/>
    </source>
</evidence>
<evidence type="ECO:0000256" key="1">
    <source>
        <dbReference type="SAM" id="MobiDB-lite"/>
    </source>
</evidence>
<reference evidence="4 5" key="1">
    <citation type="submission" date="2016-04" db="EMBL/GenBank/DDBJ databases">
        <title>Complete genome sequence of the haloalkaliphilic hydrocarbon-degrading bacterium Dietzia psychralcaliphila ILA-1T, isolated from a drain of a fish product-processing plant.</title>
        <authorList>
            <person name="Zhao J."/>
            <person name="Hu B."/>
            <person name="Geng S."/>
            <person name="Nie Y."/>
            <person name="Tang Y."/>
        </authorList>
    </citation>
    <scope>NUCLEOTIDE SEQUENCE [LARGE SCALE GENOMIC DNA]</scope>
    <source>
        <strain evidence="4 5">ILA-1</strain>
    </source>
</reference>
<dbReference type="PROSITE" id="PS51257">
    <property type="entry name" value="PROKAR_LIPOPROTEIN"/>
    <property type="match status" value="1"/>
</dbReference>
<proteinExistence type="predicted"/>
<protein>
    <submittedName>
        <fullName evidence="4">DUF305 domain-containing protein</fullName>
    </submittedName>
</protein>
<organism evidence="4 5">
    <name type="scientific">Dietzia psychralcaliphila</name>
    <dbReference type="NCBI Taxonomy" id="139021"/>
    <lineage>
        <taxon>Bacteria</taxon>
        <taxon>Bacillati</taxon>
        <taxon>Actinomycetota</taxon>
        <taxon>Actinomycetes</taxon>
        <taxon>Mycobacteriales</taxon>
        <taxon>Dietziaceae</taxon>
        <taxon>Dietzia</taxon>
    </lineage>
</organism>
<dbReference type="KEGG" id="dpc:A6048_11185"/>
<dbReference type="PANTHER" id="PTHR36933">
    <property type="entry name" value="SLL0788 PROTEIN"/>
    <property type="match status" value="1"/>
</dbReference>
<dbReference type="InterPro" id="IPR005183">
    <property type="entry name" value="DUF305_CopM-like"/>
</dbReference>
<dbReference type="Gene3D" id="1.20.1260.10">
    <property type="match status" value="1"/>
</dbReference>
<gene>
    <name evidence="4" type="ORF">A6048_11185</name>
</gene>
<dbReference type="InterPro" id="IPR012347">
    <property type="entry name" value="Ferritin-like"/>
</dbReference>
<keyword evidence="5" id="KW-1185">Reference proteome</keyword>
<dbReference type="PANTHER" id="PTHR36933:SF1">
    <property type="entry name" value="SLL0788 PROTEIN"/>
    <property type="match status" value="1"/>
</dbReference>
<dbReference type="AlphaFoldDB" id="A0AAD0NRA8"/>
<dbReference type="EMBL" id="CP015453">
    <property type="protein sequence ID" value="AWH95968.1"/>
    <property type="molecule type" value="Genomic_DNA"/>
</dbReference>
<sequence length="217" mass="23391">MNRKKLVMTAAAAAVLLGLSACTSDETDTASETTTAVETTATSGSSTTEQAEESAQHSEADVMFAQMMIPHHEQAIEMSDIILSKDDVPADVTSLAEEIKAAQGPEIAQLTDWLEQWGEPTQPEGMDMDMDMGGDHDMAQMEGMLSDEELQLLSDAPGPEAAELFLNQMIAHHEGAVAMAEDQVENGTYPPAVDLAQTIIDTQQQEIDTMQQMLDSM</sequence>
<feature type="domain" description="DUF305" evidence="3">
    <location>
        <begin position="61"/>
        <end position="214"/>
    </location>
</feature>
<feature type="chain" id="PRO_5042224338" evidence="2">
    <location>
        <begin position="24"/>
        <end position="217"/>
    </location>
</feature>
<name>A0AAD0NRA8_9ACTN</name>
<accession>A0AAD0NRA8</accession>
<feature type="signal peptide" evidence="2">
    <location>
        <begin position="1"/>
        <end position="23"/>
    </location>
</feature>